<keyword evidence="1" id="KW-0472">Membrane</keyword>
<dbReference type="STRING" id="940295.EYM_01420"/>
<dbReference type="GeneID" id="30679694"/>
<gene>
    <name evidence="2" type="ORF">EYM_01420</name>
</gene>
<evidence type="ECO:0000313" key="3">
    <source>
        <dbReference type="Proteomes" id="UP000060778"/>
    </source>
</evidence>
<feature type="transmembrane region" description="Helical" evidence="1">
    <location>
        <begin position="21"/>
        <end position="40"/>
    </location>
</feature>
<keyword evidence="1" id="KW-1133">Transmembrane helix</keyword>
<dbReference type="EMBL" id="CP006867">
    <property type="protein sequence ID" value="ALU12209.1"/>
    <property type="molecule type" value="Genomic_DNA"/>
</dbReference>
<name>A0A0U2WMM8_9CREN</name>
<evidence type="ECO:0000256" key="1">
    <source>
        <dbReference type="SAM" id="Phobius"/>
    </source>
</evidence>
<protein>
    <submittedName>
        <fullName evidence="2">Uncharacterized protein</fullName>
    </submittedName>
</protein>
<keyword evidence="1" id="KW-0812">Transmembrane</keyword>
<dbReference type="AlphaFoldDB" id="A0A0U2WMM8"/>
<proteinExistence type="predicted"/>
<evidence type="ECO:0000313" key="2">
    <source>
        <dbReference type="EMBL" id="ALU12209.1"/>
    </source>
</evidence>
<dbReference type="Proteomes" id="UP000060778">
    <property type="component" value="Chromosome"/>
</dbReference>
<feature type="transmembrane region" description="Helical" evidence="1">
    <location>
        <begin position="46"/>
        <end position="65"/>
    </location>
</feature>
<organism evidence="2 3">
    <name type="scientific">Ignicoccus islandicus DSM 13165</name>
    <dbReference type="NCBI Taxonomy" id="940295"/>
    <lineage>
        <taxon>Archaea</taxon>
        <taxon>Thermoproteota</taxon>
        <taxon>Thermoprotei</taxon>
        <taxon>Desulfurococcales</taxon>
        <taxon>Desulfurococcaceae</taxon>
        <taxon>Ignicoccus</taxon>
    </lineage>
</organism>
<sequence>MKPVIEMAAGLWSKVNDALTLILLISLAVAFIVSAIGSSIDPSLASSLSLGSVTIAVLSGIGAALTERFAELE</sequence>
<dbReference type="RefSeq" id="WP_075049330.1">
    <property type="nucleotide sequence ID" value="NZ_CP006867.1"/>
</dbReference>
<accession>A0A0U2WMM8</accession>
<reference evidence="2 3" key="1">
    <citation type="submission" date="2013-11" db="EMBL/GenBank/DDBJ databases">
        <title>Comparative genomics of Ignicoccus.</title>
        <authorList>
            <person name="Podar M."/>
        </authorList>
    </citation>
    <scope>NUCLEOTIDE SEQUENCE [LARGE SCALE GENOMIC DNA]</scope>
    <source>
        <strain evidence="2 3">DSM 13165</strain>
    </source>
</reference>
<keyword evidence="3" id="KW-1185">Reference proteome</keyword>
<dbReference type="KEGG" id="iis:EYM_01420"/>